<feature type="domain" description="Orotidine 5'-phosphate decarboxylase" evidence="15">
    <location>
        <begin position="17"/>
        <end position="246"/>
    </location>
</feature>
<evidence type="ECO:0000256" key="1">
    <source>
        <dbReference type="ARBA" id="ARBA00004861"/>
    </source>
</evidence>
<dbReference type="UniPathway" id="UPA00070">
    <property type="reaction ID" value="UER00119"/>
</dbReference>
<dbReference type="Pfam" id="PF00215">
    <property type="entry name" value="OMPdecase"/>
    <property type="match status" value="1"/>
</dbReference>
<protein>
    <recommendedName>
        <fullName evidence="6">Orotidine 5'-phosphate decarboxylase</fullName>
        <ecNumber evidence="4">2.4.2.10</ecNumber>
        <ecNumber evidence="5">4.1.1.23</ecNumber>
    </recommendedName>
    <alternativeName>
        <fullName evidence="13">OMP decarboxylase</fullName>
    </alternativeName>
</protein>
<evidence type="ECO:0000256" key="11">
    <source>
        <dbReference type="ARBA" id="ARBA00022975"/>
    </source>
</evidence>
<evidence type="ECO:0000256" key="3">
    <source>
        <dbReference type="ARBA" id="ARBA00008847"/>
    </source>
</evidence>
<dbReference type="SUPFAM" id="SSF51366">
    <property type="entry name" value="Ribulose-phoshate binding barrel"/>
    <property type="match status" value="1"/>
</dbReference>
<evidence type="ECO:0000256" key="12">
    <source>
        <dbReference type="ARBA" id="ARBA00023239"/>
    </source>
</evidence>
<sequence length="458" mass="49775">MSTTFFDMLNERAKTTLLCIGLDPRAKNAADAAEECMRLIDATKEYAAAYKPNAAFFEFFGKDGWAALQRVIAHVPANIPVVLDAKRGDIADTADAYAKSAFEHLKAHAITASPYMGGDSLSPFLQYASKGVFILCKTSNKGSGELQCLQVDGRNLYEAVAEHAETVWNRNHNVGLVVGATDPVALGRVRARAPTLWFLVPGIGAQGGNLKAALDAGLRADGSGMLINVSRAVARAEDPRAAAQKLCEDINIIRFNRSTSSDLAMALVASRCVRFGNFTLKSGKKSPIYLDLRRLVTHPSILRMVAREYAKVLRHLRFDRIAGLPYAALPIATAISLEMNVPLIYPRREAKAYGTQAAIEGEFKKGDRVVIIDDLVTTGETKVEAIEKLKSAGLEIVSIVVLIDREMGAKKFLNSLGYDFEAVVTLSRLLPLWLQAGAITDKQLSEVRAFMATTASKL</sequence>
<dbReference type="Proteomes" id="UP000192257">
    <property type="component" value="Unassembled WGS sequence"/>
</dbReference>
<evidence type="ECO:0000256" key="14">
    <source>
        <dbReference type="ARBA" id="ARBA00049157"/>
    </source>
</evidence>
<keyword evidence="8" id="KW-0808">Transferase</keyword>
<evidence type="ECO:0000256" key="10">
    <source>
        <dbReference type="ARBA" id="ARBA00022842"/>
    </source>
</evidence>
<reference evidence="16 17" key="1">
    <citation type="submission" date="2017-03" db="EMBL/GenBank/DDBJ databases">
        <title>An alternative strategy for trypanosome survival in the mammalian bloodstream revealed through genome and transcriptome analysis of the ubiquitous bovine parasite Trypanosoma (Megatrypanum) theileri.</title>
        <authorList>
            <person name="Kelly S."/>
            <person name="Ivens A."/>
            <person name="Mott A."/>
            <person name="O'Neill E."/>
            <person name="Emms D."/>
            <person name="Macleod O."/>
            <person name="Voorheis P."/>
            <person name="Matthews J."/>
            <person name="Matthews K."/>
            <person name="Carrington M."/>
        </authorList>
    </citation>
    <scope>NUCLEOTIDE SEQUENCE [LARGE SCALE GENOMIC DNA]</scope>
    <source>
        <strain evidence="16">Edinburgh</strain>
    </source>
</reference>
<dbReference type="RefSeq" id="XP_028884008.1">
    <property type="nucleotide sequence ID" value="XM_029024701.1"/>
</dbReference>
<dbReference type="InterPro" id="IPR029057">
    <property type="entry name" value="PRTase-like"/>
</dbReference>
<dbReference type="Gene3D" id="3.20.20.70">
    <property type="entry name" value="Aldolase class I"/>
    <property type="match status" value="1"/>
</dbReference>
<dbReference type="FunFam" id="3.20.20.70:FF:000183">
    <property type="entry name" value="Orotidine-5-phosphate decarboxylase/orotate phosphoribosyltransferase"/>
    <property type="match status" value="1"/>
</dbReference>
<evidence type="ECO:0000256" key="6">
    <source>
        <dbReference type="ARBA" id="ARBA00021923"/>
    </source>
</evidence>
<dbReference type="OrthoDB" id="5553476at2759"/>
<dbReference type="FunFam" id="3.40.50.2020:FF:000058">
    <property type="entry name" value="Orotidine-5-phosphate decarboxylase/orotate phosphoribosyltransferase"/>
    <property type="match status" value="1"/>
</dbReference>
<dbReference type="InterPro" id="IPR018089">
    <property type="entry name" value="OMPdecase_AS"/>
</dbReference>
<dbReference type="InterPro" id="IPR023031">
    <property type="entry name" value="OPRT"/>
</dbReference>
<dbReference type="Pfam" id="PF00156">
    <property type="entry name" value="Pribosyltran"/>
    <property type="match status" value="1"/>
</dbReference>
<dbReference type="InterPro" id="IPR011995">
    <property type="entry name" value="OMPdecase_type-2"/>
</dbReference>
<dbReference type="HAMAP" id="MF_01208">
    <property type="entry name" value="PyrE"/>
    <property type="match status" value="1"/>
</dbReference>
<dbReference type="GO" id="GO:0004588">
    <property type="term" value="F:orotate phosphoribosyltransferase activity"/>
    <property type="evidence" value="ECO:0007669"/>
    <property type="project" value="UniProtKB-EC"/>
</dbReference>
<evidence type="ECO:0000256" key="7">
    <source>
        <dbReference type="ARBA" id="ARBA00022676"/>
    </source>
</evidence>
<keyword evidence="12" id="KW-0456">Lyase</keyword>
<keyword evidence="17" id="KW-1185">Reference proteome</keyword>
<comment type="similarity">
    <text evidence="3">Belongs to the OMP decarboxylase family. Type 2 subfamily.</text>
</comment>
<keyword evidence="7" id="KW-0328">Glycosyltransferase</keyword>
<dbReference type="CDD" id="cd04725">
    <property type="entry name" value="OMP_decarboxylase_like"/>
    <property type="match status" value="1"/>
</dbReference>
<evidence type="ECO:0000256" key="5">
    <source>
        <dbReference type="ARBA" id="ARBA00012321"/>
    </source>
</evidence>
<comment type="catalytic activity">
    <reaction evidence="14">
        <text>orotidine 5'-phosphate + H(+) = UMP + CO2</text>
        <dbReference type="Rhea" id="RHEA:11596"/>
        <dbReference type="ChEBI" id="CHEBI:15378"/>
        <dbReference type="ChEBI" id="CHEBI:16526"/>
        <dbReference type="ChEBI" id="CHEBI:57538"/>
        <dbReference type="ChEBI" id="CHEBI:57865"/>
        <dbReference type="EC" id="4.1.1.23"/>
    </reaction>
</comment>
<evidence type="ECO:0000256" key="2">
    <source>
        <dbReference type="ARBA" id="ARBA00004889"/>
    </source>
</evidence>
<evidence type="ECO:0000256" key="8">
    <source>
        <dbReference type="ARBA" id="ARBA00022679"/>
    </source>
</evidence>
<dbReference type="EC" id="4.1.1.23" evidence="5"/>
<dbReference type="SUPFAM" id="SSF53271">
    <property type="entry name" value="PRTase-like"/>
    <property type="match status" value="1"/>
</dbReference>
<name>A0A1X0NZ36_9TRYP</name>
<dbReference type="VEuPathDB" id="TriTrypDB:TM35_000102100"/>
<dbReference type="PROSITE" id="PS00156">
    <property type="entry name" value="OMPDECASE"/>
    <property type="match status" value="1"/>
</dbReference>
<dbReference type="PANTHER" id="PTHR43375">
    <property type="entry name" value="OROTIDINE 5'-PHOSPHATE DECARBOXYLASE"/>
    <property type="match status" value="1"/>
</dbReference>
<dbReference type="NCBIfam" id="TIGR02127">
    <property type="entry name" value="pyrF_sub2"/>
    <property type="match status" value="1"/>
</dbReference>
<dbReference type="SMART" id="SM00934">
    <property type="entry name" value="OMPdecase"/>
    <property type="match status" value="1"/>
</dbReference>
<dbReference type="AlphaFoldDB" id="A0A1X0NZ36"/>
<dbReference type="InterPro" id="IPR001754">
    <property type="entry name" value="OMPdeCOase_dom"/>
</dbReference>
<dbReference type="EMBL" id="NBCO01000010">
    <property type="protein sequence ID" value="ORC89942.1"/>
    <property type="molecule type" value="Genomic_DNA"/>
</dbReference>
<dbReference type="InterPro" id="IPR000836">
    <property type="entry name" value="PRTase_dom"/>
</dbReference>
<evidence type="ECO:0000259" key="15">
    <source>
        <dbReference type="SMART" id="SM00934"/>
    </source>
</evidence>
<evidence type="ECO:0000256" key="13">
    <source>
        <dbReference type="ARBA" id="ARBA00033428"/>
    </source>
</evidence>
<comment type="pathway">
    <text evidence="1">Pyrimidine metabolism; UMP biosynthesis via de novo pathway; UMP from orotate: step 2/2.</text>
</comment>
<dbReference type="InterPro" id="IPR004467">
    <property type="entry name" value="Or_phspho_trans_dom"/>
</dbReference>
<keyword evidence="10" id="KW-0460">Magnesium</keyword>
<dbReference type="PANTHER" id="PTHR43375:SF1">
    <property type="entry name" value="OROTIDINE 5'-PHOSPHATE DECARBOXYLASE"/>
    <property type="match status" value="1"/>
</dbReference>
<dbReference type="CDD" id="cd06223">
    <property type="entry name" value="PRTases_typeI"/>
    <property type="match status" value="1"/>
</dbReference>
<dbReference type="GeneID" id="39984481"/>
<proteinExistence type="inferred from homology"/>
<dbReference type="Gene3D" id="3.40.50.2020">
    <property type="match status" value="1"/>
</dbReference>
<organism evidence="16 17">
    <name type="scientific">Trypanosoma theileri</name>
    <dbReference type="NCBI Taxonomy" id="67003"/>
    <lineage>
        <taxon>Eukaryota</taxon>
        <taxon>Discoba</taxon>
        <taxon>Euglenozoa</taxon>
        <taxon>Kinetoplastea</taxon>
        <taxon>Metakinetoplastina</taxon>
        <taxon>Trypanosomatida</taxon>
        <taxon>Trypanosomatidae</taxon>
        <taxon>Trypanosoma</taxon>
    </lineage>
</organism>
<keyword evidence="11" id="KW-0665">Pyrimidine biosynthesis</keyword>
<dbReference type="InterPro" id="IPR011060">
    <property type="entry name" value="RibuloseP-bd_barrel"/>
</dbReference>
<dbReference type="GO" id="GO:0004590">
    <property type="term" value="F:orotidine-5'-phosphate decarboxylase activity"/>
    <property type="evidence" value="ECO:0007669"/>
    <property type="project" value="UniProtKB-EC"/>
</dbReference>
<accession>A0A1X0NZ36</accession>
<evidence type="ECO:0000313" key="16">
    <source>
        <dbReference type="EMBL" id="ORC89942.1"/>
    </source>
</evidence>
<dbReference type="EC" id="2.4.2.10" evidence="4"/>
<evidence type="ECO:0000313" key="17">
    <source>
        <dbReference type="Proteomes" id="UP000192257"/>
    </source>
</evidence>
<comment type="pathway">
    <text evidence="2">Pyrimidine metabolism; UMP biosynthesis via de novo pathway; UMP from orotate: step 1/2.</text>
</comment>
<dbReference type="GO" id="GO:0044205">
    <property type="term" value="P:'de novo' UMP biosynthetic process"/>
    <property type="evidence" value="ECO:0007669"/>
    <property type="project" value="UniProtKB-UniPathway"/>
</dbReference>
<dbReference type="NCBIfam" id="TIGR00336">
    <property type="entry name" value="pyrE"/>
    <property type="match status" value="1"/>
</dbReference>
<dbReference type="GO" id="GO:0005737">
    <property type="term" value="C:cytoplasm"/>
    <property type="evidence" value="ECO:0007669"/>
    <property type="project" value="UniProtKB-ARBA"/>
</dbReference>
<keyword evidence="9" id="KW-0210">Decarboxylase</keyword>
<evidence type="ECO:0000256" key="4">
    <source>
        <dbReference type="ARBA" id="ARBA00011971"/>
    </source>
</evidence>
<gene>
    <name evidence="16" type="ORF">TM35_000102100</name>
</gene>
<dbReference type="GO" id="GO:0006207">
    <property type="term" value="P:'de novo' pyrimidine nucleobase biosynthetic process"/>
    <property type="evidence" value="ECO:0007669"/>
    <property type="project" value="InterPro"/>
</dbReference>
<dbReference type="InterPro" id="IPR013785">
    <property type="entry name" value="Aldolase_TIM"/>
</dbReference>
<comment type="caution">
    <text evidence="16">The sequence shown here is derived from an EMBL/GenBank/DDBJ whole genome shotgun (WGS) entry which is preliminary data.</text>
</comment>
<evidence type="ECO:0000256" key="9">
    <source>
        <dbReference type="ARBA" id="ARBA00022793"/>
    </source>
</evidence>
<dbReference type="STRING" id="67003.A0A1X0NZ36"/>